<feature type="domain" description="Beta-galactosidase beta-sandwich" evidence="1">
    <location>
        <begin position="32"/>
        <end position="82"/>
    </location>
</feature>
<dbReference type="EMBL" id="QGNW01002267">
    <property type="protein sequence ID" value="RVW21804.1"/>
    <property type="molecule type" value="Genomic_DNA"/>
</dbReference>
<accession>A0A438CF26</accession>
<organism evidence="2 3">
    <name type="scientific">Vitis vinifera</name>
    <name type="common">Grape</name>
    <dbReference type="NCBI Taxonomy" id="29760"/>
    <lineage>
        <taxon>Eukaryota</taxon>
        <taxon>Viridiplantae</taxon>
        <taxon>Streptophyta</taxon>
        <taxon>Embryophyta</taxon>
        <taxon>Tracheophyta</taxon>
        <taxon>Spermatophyta</taxon>
        <taxon>Magnoliopsida</taxon>
        <taxon>eudicotyledons</taxon>
        <taxon>Gunneridae</taxon>
        <taxon>Pentapetalae</taxon>
        <taxon>rosids</taxon>
        <taxon>Vitales</taxon>
        <taxon>Vitaceae</taxon>
        <taxon>Viteae</taxon>
        <taxon>Vitis</taxon>
    </lineage>
</organism>
<proteinExistence type="predicted"/>
<protein>
    <submittedName>
        <fullName evidence="2">Beta-galactosidase 3</fullName>
    </submittedName>
</protein>
<evidence type="ECO:0000313" key="2">
    <source>
        <dbReference type="EMBL" id="RVW21804.1"/>
    </source>
</evidence>
<gene>
    <name evidence="2" type="primary">Os01g0875500_3</name>
    <name evidence="2" type="ORF">CK203_112406</name>
</gene>
<sequence>MVNKEGNNSQGGSFYTLVHLESHSLLNTHLVDVYADSLGGYAAFISNVDEKEDKMIVFQNVLSVPAWSVSILPDCKNVVFNTGEGRFLASSCASILQNIHH</sequence>
<dbReference type="Pfam" id="PF17834">
    <property type="entry name" value="GHD"/>
    <property type="match status" value="1"/>
</dbReference>
<dbReference type="InterPro" id="IPR041392">
    <property type="entry name" value="GHD"/>
</dbReference>
<name>A0A438CF26_VITVI</name>
<dbReference type="AlphaFoldDB" id="A0A438CF26"/>
<comment type="caution">
    <text evidence="2">The sequence shown here is derived from an EMBL/GenBank/DDBJ whole genome shotgun (WGS) entry which is preliminary data.</text>
</comment>
<dbReference type="Proteomes" id="UP000288805">
    <property type="component" value="Unassembled WGS sequence"/>
</dbReference>
<evidence type="ECO:0000259" key="1">
    <source>
        <dbReference type="Pfam" id="PF17834"/>
    </source>
</evidence>
<reference evidence="2 3" key="1">
    <citation type="journal article" date="2018" name="PLoS Genet.">
        <title>Population sequencing reveals clonal diversity and ancestral inbreeding in the grapevine cultivar Chardonnay.</title>
        <authorList>
            <person name="Roach M.J."/>
            <person name="Johnson D.L."/>
            <person name="Bohlmann J."/>
            <person name="van Vuuren H.J."/>
            <person name="Jones S.J."/>
            <person name="Pretorius I.S."/>
            <person name="Schmidt S.A."/>
            <person name="Borneman A.R."/>
        </authorList>
    </citation>
    <scope>NUCLEOTIDE SEQUENCE [LARGE SCALE GENOMIC DNA]</scope>
    <source>
        <strain evidence="3">cv. Chardonnay</strain>
        <tissue evidence="2">Leaf</tissue>
    </source>
</reference>
<evidence type="ECO:0000313" key="3">
    <source>
        <dbReference type="Proteomes" id="UP000288805"/>
    </source>
</evidence>